<feature type="region of interest" description="Disordered" evidence="9">
    <location>
        <begin position="268"/>
        <end position="308"/>
    </location>
</feature>
<gene>
    <name evidence="11" type="ORF">CVLEPA_LOCUS29034</name>
</gene>
<evidence type="ECO:0000256" key="7">
    <source>
        <dbReference type="ARBA" id="ARBA00023136"/>
    </source>
</evidence>
<dbReference type="PANTHER" id="PTHR32261:SF1">
    <property type="entry name" value="CALCIUM HOMEOSTASIS MODULATOR PROTEIN"/>
    <property type="match status" value="1"/>
</dbReference>
<evidence type="ECO:0000256" key="2">
    <source>
        <dbReference type="ARBA" id="ARBA00008497"/>
    </source>
</evidence>
<organism evidence="11 12">
    <name type="scientific">Clavelina lepadiformis</name>
    <name type="common">Light-bulb sea squirt</name>
    <name type="synonym">Ascidia lepadiformis</name>
    <dbReference type="NCBI Taxonomy" id="159417"/>
    <lineage>
        <taxon>Eukaryota</taxon>
        <taxon>Metazoa</taxon>
        <taxon>Chordata</taxon>
        <taxon>Tunicata</taxon>
        <taxon>Ascidiacea</taxon>
        <taxon>Aplousobranchia</taxon>
        <taxon>Clavelinidae</taxon>
        <taxon>Clavelina</taxon>
    </lineage>
</organism>
<comment type="caution">
    <text evidence="11">The sequence shown here is derived from an EMBL/GenBank/DDBJ whole genome shotgun (WGS) entry which is preliminary data.</text>
</comment>
<dbReference type="EMBL" id="CAWYQH010000152">
    <property type="protein sequence ID" value="CAK8695813.1"/>
    <property type="molecule type" value="Genomic_DNA"/>
</dbReference>
<protein>
    <submittedName>
        <fullName evidence="11">Uncharacterized protein</fullName>
    </submittedName>
</protein>
<dbReference type="InterPro" id="IPR029569">
    <property type="entry name" value="CALHM"/>
</dbReference>
<keyword evidence="8" id="KW-0407">Ion channel</keyword>
<evidence type="ECO:0000256" key="10">
    <source>
        <dbReference type="SAM" id="Phobius"/>
    </source>
</evidence>
<feature type="transmembrane region" description="Helical" evidence="10">
    <location>
        <begin position="75"/>
        <end position="96"/>
    </location>
</feature>
<evidence type="ECO:0000256" key="8">
    <source>
        <dbReference type="ARBA" id="ARBA00023303"/>
    </source>
</evidence>
<feature type="transmembrane region" description="Helical" evidence="10">
    <location>
        <begin position="117"/>
        <end position="138"/>
    </location>
</feature>
<evidence type="ECO:0000256" key="3">
    <source>
        <dbReference type="ARBA" id="ARBA00022448"/>
    </source>
</evidence>
<comment type="subcellular location">
    <subcellularLocation>
        <location evidence="1">Membrane</location>
        <topology evidence="1">Multi-pass membrane protein</topology>
    </subcellularLocation>
</comment>
<feature type="transmembrane region" description="Helical" evidence="10">
    <location>
        <begin position="181"/>
        <end position="201"/>
    </location>
</feature>
<keyword evidence="4 10" id="KW-0812">Transmembrane</keyword>
<name>A0ABP0GVR6_CLALP</name>
<feature type="compositionally biased region" description="Polar residues" evidence="9">
    <location>
        <begin position="290"/>
        <end position="308"/>
    </location>
</feature>
<keyword evidence="7 10" id="KW-0472">Membrane</keyword>
<keyword evidence="5 10" id="KW-1133">Transmembrane helix</keyword>
<accession>A0ABP0GVR6</accession>
<proteinExistence type="inferred from homology"/>
<evidence type="ECO:0000256" key="9">
    <source>
        <dbReference type="SAM" id="MobiDB-lite"/>
    </source>
</evidence>
<comment type="similarity">
    <text evidence="2">Belongs to the CALHM family.</text>
</comment>
<evidence type="ECO:0000256" key="4">
    <source>
        <dbReference type="ARBA" id="ARBA00022692"/>
    </source>
</evidence>
<evidence type="ECO:0000256" key="5">
    <source>
        <dbReference type="ARBA" id="ARBA00022989"/>
    </source>
</evidence>
<evidence type="ECO:0000256" key="6">
    <source>
        <dbReference type="ARBA" id="ARBA00023065"/>
    </source>
</evidence>
<keyword evidence="3" id="KW-0813">Transport</keyword>
<sequence>MTTTKDVLQGLIESVVDHKATLRNIIVMLLTVSVNEIITVTTFQCPCVTEKQVMEACSSTDITGCVLNLNRVYGWLYLLAPAGILFVFGVTANLQVWKRLTGYCSDKDICQGSCGWCFWKVVGFAFIAPCVWVSVGLLQGEYYACATTSLPYVLKDDETCDNVTTLKGTQQYNDNLSYSQTVGWCLILVLAVATWAAYAISRCCHPMTYYKAKYNALYRQLEEDALHEAASEKFKETTKNNAKEFLDADKDDKKWTKALKILSSEKDVTKHDLKSCLSKNHQSYPDERQSPPSNEAGPSSAKYQQHGM</sequence>
<dbReference type="Proteomes" id="UP001642483">
    <property type="component" value="Unassembled WGS sequence"/>
</dbReference>
<keyword evidence="6" id="KW-0406">Ion transport</keyword>
<evidence type="ECO:0000313" key="12">
    <source>
        <dbReference type="Proteomes" id="UP001642483"/>
    </source>
</evidence>
<dbReference type="Pfam" id="PF14798">
    <property type="entry name" value="Ca_hom_mod"/>
    <property type="match status" value="2"/>
</dbReference>
<dbReference type="PANTHER" id="PTHR32261">
    <property type="entry name" value="CALCIUM HOMEOSTASIS MODULATOR PROTEIN"/>
    <property type="match status" value="1"/>
</dbReference>
<keyword evidence="12" id="KW-1185">Reference proteome</keyword>
<evidence type="ECO:0000256" key="1">
    <source>
        <dbReference type="ARBA" id="ARBA00004141"/>
    </source>
</evidence>
<evidence type="ECO:0000313" key="11">
    <source>
        <dbReference type="EMBL" id="CAK8695813.1"/>
    </source>
</evidence>
<reference evidence="11 12" key="1">
    <citation type="submission" date="2024-02" db="EMBL/GenBank/DDBJ databases">
        <authorList>
            <person name="Daric V."/>
            <person name="Darras S."/>
        </authorList>
    </citation>
    <scope>NUCLEOTIDE SEQUENCE [LARGE SCALE GENOMIC DNA]</scope>
</reference>